<name>A0AA86SMR5_9FABA</name>
<organism evidence="1 2">
    <name type="scientific">Sphenostylis stenocarpa</name>
    <dbReference type="NCBI Taxonomy" id="92480"/>
    <lineage>
        <taxon>Eukaryota</taxon>
        <taxon>Viridiplantae</taxon>
        <taxon>Streptophyta</taxon>
        <taxon>Embryophyta</taxon>
        <taxon>Tracheophyta</taxon>
        <taxon>Spermatophyta</taxon>
        <taxon>Magnoliopsida</taxon>
        <taxon>eudicotyledons</taxon>
        <taxon>Gunneridae</taxon>
        <taxon>Pentapetalae</taxon>
        <taxon>rosids</taxon>
        <taxon>fabids</taxon>
        <taxon>Fabales</taxon>
        <taxon>Fabaceae</taxon>
        <taxon>Papilionoideae</taxon>
        <taxon>50 kb inversion clade</taxon>
        <taxon>NPAAA clade</taxon>
        <taxon>indigoferoid/millettioid clade</taxon>
        <taxon>Phaseoleae</taxon>
        <taxon>Sphenostylis</taxon>
    </lineage>
</organism>
<dbReference type="EMBL" id="OY731404">
    <property type="protein sequence ID" value="CAJ1967048.1"/>
    <property type="molecule type" value="Genomic_DNA"/>
</dbReference>
<dbReference type="Gramene" id="rna-AYBTSS11_LOCUS20974">
    <property type="protein sequence ID" value="CAJ1967048.1"/>
    <property type="gene ID" value="gene-AYBTSS11_LOCUS20974"/>
</dbReference>
<dbReference type="AlphaFoldDB" id="A0AA86SMR5"/>
<sequence length="64" mass="7321">MTPSLFWSRVPSRKEGTRMLQLHEEEASHDIVLERVMQGGSKVSCKACFEMVSLSLSPHIYKNQ</sequence>
<reference evidence="1" key="1">
    <citation type="submission" date="2023-10" db="EMBL/GenBank/DDBJ databases">
        <authorList>
            <person name="Domelevo Entfellner J.-B."/>
        </authorList>
    </citation>
    <scope>NUCLEOTIDE SEQUENCE</scope>
</reference>
<accession>A0AA86SMR5</accession>
<evidence type="ECO:0000313" key="2">
    <source>
        <dbReference type="Proteomes" id="UP001189624"/>
    </source>
</evidence>
<dbReference type="Proteomes" id="UP001189624">
    <property type="component" value="Chromosome 7"/>
</dbReference>
<protein>
    <submittedName>
        <fullName evidence="1">Uncharacterized protein</fullName>
    </submittedName>
</protein>
<proteinExistence type="predicted"/>
<gene>
    <name evidence="1" type="ORF">AYBTSS11_LOCUS20974</name>
</gene>
<keyword evidence="2" id="KW-1185">Reference proteome</keyword>
<evidence type="ECO:0000313" key="1">
    <source>
        <dbReference type="EMBL" id="CAJ1967048.1"/>
    </source>
</evidence>